<dbReference type="SUPFAM" id="SSF109604">
    <property type="entry name" value="HD-domain/PDEase-like"/>
    <property type="match status" value="1"/>
</dbReference>
<dbReference type="InterPro" id="IPR038377">
    <property type="entry name" value="Na/Glc_symporter_sf"/>
</dbReference>
<evidence type="ECO:0000256" key="2">
    <source>
        <dbReference type="ARBA" id="ARBA00006434"/>
    </source>
</evidence>
<evidence type="ECO:0000313" key="8">
    <source>
        <dbReference type="EMBL" id="AWN81581.1"/>
    </source>
</evidence>
<feature type="transmembrane region" description="Helical" evidence="6">
    <location>
        <begin position="156"/>
        <end position="178"/>
    </location>
</feature>
<evidence type="ECO:0000256" key="3">
    <source>
        <dbReference type="ARBA" id="ARBA00022692"/>
    </source>
</evidence>
<proteinExistence type="inferred from homology"/>
<dbReference type="GO" id="GO:0022857">
    <property type="term" value="F:transmembrane transporter activity"/>
    <property type="evidence" value="ECO:0007669"/>
    <property type="project" value="InterPro"/>
</dbReference>
<dbReference type="CDD" id="cd10322">
    <property type="entry name" value="SLC5sbd"/>
    <property type="match status" value="1"/>
</dbReference>
<dbReference type="KEGG" id="cher:DK880_00249"/>
<evidence type="ECO:0000313" key="9">
    <source>
        <dbReference type="Proteomes" id="UP000245872"/>
    </source>
</evidence>
<feature type="transmembrane region" description="Helical" evidence="6">
    <location>
        <begin position="656"/>
        <end position="678"/>
    </location>
</feature>
<sequence>MEQPIHYIDSLLIGIFLLVTFAIGFYYGRGIKTFQEYAVGNRKMSTMTLTTSLIATIYGAKALYIGLNQHYQKGIYAFMYLSGSLSVYLASKFLIVRMKEFIGNRSMAESMGTIYGPAVRVLTALLGIVLCATLLATQIKLGLNITTKLFPYNAPYQIIIIFLLVICYATFGGIRAVALTDVYQFFLFGLYVPLLICTLLYYSNDLLIDWKRITAIPQFNLNKVLTWDDTLKNSLSWLFWWSLFTSCNPAYIQRFYMASTVQQAVKVFRNSSLIRMFYFTPLFLFTAIVLHMKKNGTYPYQDILDYIIHLSYWPGMQGIFITAVFALLMSTADSILHIASVLFTNDIWSVLTKANKHKAAQHQLTVARIVSVVIGCISLTIAFLSTSITSFLEKTGVGFFYHLAVSIPFIITCLGFRPRSIVIFIAMCLNTMIGIYASYYKLSHHLTIIIIASILSLFIPHYLLPKLPNTGWVGVKDNTDWKLQNQLTKRWWQTKWQRIKMPFTSSYQAIIFPKRTSTFMLLGAYLIISSVLALYLIHKAYFLPYVYLYMAIMAIGTIIAIYPAFHSYKKEGSPLLYKLWPTLLFLLLFIIPFQFVKLSHYTPTVCAVLIFNVGLTSVLLSLENSITMLFLTIGIHQFIPPYLDFSNLLLTNSSNVTSIELIVTTAIITITLVGFGIYKQLRDKSVSKGKIMEITRAYEQRIALEAIYSQAHWAKLDATAGGNLLREMGHALQETSEALYKQDPTGLRNEIAFFNKKLQKFSDCLLWRAQEERSLKLNKKSIQSILLEPTILKVNQQILDLGEPLALLLRKQTDVAEIAVDPALLECLLLLNLWAISKSQQATDHIVTLTLAATILQYGLGAEASANQMPLTLPALAFCFSTDTILPTLQPSYSIPAMNANVTLPASEAQFYQLESKQIVEAHGGYVEIIESPTKVSCLYVFPLDGRKVMRFKTYDPVDLLANTLAETEESLAQEQELIGLLTTQTTLSAERIQQTIAFIKNAHGLVRRKSGAPYYTHPMAVAKLLLEATQDPDTILAGLLHDIVEDTPVTLSQLELMYGAEVAAVVDQVTHYNTNGYPWELDKLEDRNRLHQCEDICVVQVKLADRLHNMRTLYARKTSDQQRIAKETLAFYIPWGTKHHVPQQWLAEMQRICEGIIAKQL</sequence>
<comment type="subcellular location">
    <subcellularLocation>
        <location evidence="1">Membrane</location>
        <topology evidence="1">Multi-pass membrane protein</topology>
    </subcellularLocation>
</comment>
<keyword evidence="3 6" id="KW-0812">Transmembrane</keyword>
<feature type="transmembrane region" description="Helical" evidence="6">
    <location>
        <begin position="185"/>
        <end position="202"/>
    </location>
</feature>
<evidence type="ECO:0000259" key="7">
    <source>
        <dbReference type="SMART" id="SM00471"/>
    </source>
</evidence>
<dbReference type="SMART" id="SM00471">
    <property type="entry name" value="HDc"/>
    <property type="match status" value="1"/>
</dbReference>
<feature type="transmembrane region" description="Helical" evidence="6">
    <location>
        <begin position="519"/>
        <end position="538"/>
    </location>
</feature>
<dbReference type="RefSeq" id="WP_109997030.1">
    <property type="nucleotide sequence ID" value="NZ_CP029619.1"/>
</dbReference>
<dbReference type="OrthoDB" id="9803597at2"/>
<evidence type="ECO:0000256" key="4">
    <source>
        <dbReference type="ARBA" id="ARBA00022989"/>
    </source>
</evidence>
<dbReference type="AlphaFoldDB" id="A0A2Z3L806"/>
<feature type="transmembrane region" description="Helical" evidence="6">
    <location>
        <begin position="6"/>
        <end position="27"/>
    </location>
</feature>
<keyword evidence="4 6" id="KW-1133">Transmembrane helix</keyword>
<feature type="transmembrane region" description="Helical" evidence="6">
    <location>
        <begin position="117"/>
        <end position="136"/>
    </location>
</feature>
<dbReference type="GO" id="GO:0016787">
    <property type="term" value="F:hydrolase activity"/>
    <property type="evidence" value="ECO:0007669"/>
    <property type="project" value="UniProtKB-KW"/>
</dbReference>
<feature type="transmembrane region" description="Helical" evidence="6">
    <location>
        <begin position="273"/>
        <end position="292"/>
    </location>
</feature>
<dbReference type="CDD" id="cd00077">
    <property type="entry name" value="HDc"/>
    <property type="match status" value="1"/>
</dbReference>
<dbReference type="Pfam" id="PF00474">
    <property type="entry name" value="SSF"/>
    <property type="match status" value="1"/>
</dbReference>
<evidence type="ECO:0000256" key="5">
    <source>
        <dbReference type="ARBA" id="ARBA00023136"/>
    </source>
</evidence>
<feature type="transmembrane region" description="Helical" evidence="6">
    <location>
        <begin position="77"/>
        <end position="96"/>
    </location>
</feature>
<reference evidence="8 9" key="1">
    <citation type="submission" date="2018-05" db="EMBL/GenBank/DDBJ databases">
        <title>Candidatus Cardinium hertigii Genome Assembly.</title>
        <authorList>
            <person name="Showmaker K.C."/>
            <person name="Walden K.O."/>
            <person name="Fields C.J."/>
            <person name="Lambert K.N."/>
            <person name="Hudson M.E."/>
        </authorList>
    </citation>
    <scope>NUCLEOTIDE SEQUENCE [LARGE SCALE GENOMIC DNA]</scope>
    <source>
        <strain evidence="9">cHgTN10</strain>
    </source>
</reference>
<name>A0A2Z3L806_9BACT</name>
<dbReference type="PROSITE" id="PS50283">
    <property type="entry name" value="NA_SOLUT_SYMP_3"/>
    <property type="match status" value="1"/>
</dbReference>
<feature type="transmembrane region" description="Helical" evidence="6">
    <location>
        <begin position="234"/>
        <end position="252"/>
    </location>
</feature>
<evidence type="ECO:0000256" key="6">
    <source>
        <dbReference type="SAM" id="Phobius"/>
    </source>
</evidence>
<dbReference type="Gene3D" id="1.10.3210.10">
    <property type="entry name" value="Hypothetical protein af1432"/>
    <property type="match status" value="1"/>
</dbReference>
<feature type="transmembrane region" description="Helical" evidence="6">
    <location>
        <begin position="577"/>
        <end position="595"/>
    </location>
</feature>
<keyword evidence="8" id="KW-0378">Hydrolase</keyword>
<feature type="transmembrane region" description="Helical" evidence="6">
    <location>
        <begin position="445"/>
        <end position="464"/>
    </location>
</feature>
<comment type="similarity">
    <text evidence="2">Belongs to the sodium:solute symporter (SSF) (TC 2.A.21) family.</text>
</comment>
<dbReference type="GO" id="GO:0016020">
    <property type="term" value="C:membrane"/>
    <property type="evidence" value="ECO:0007669"/>
    <property type="project" value="UniProtKB-SubCell"/>
</dbReference>
<dbReference type="InterPro" id="IPR001734">
    <property type="entry name" value="Na/solute_symporter"/>
</dbReference>
<dbReference type="Pfam" id="PF13328">
    <property type="entry name" value="HD_4"/>
    <property type="match status" value="1"/>
</dbReference>
<feature type="transmembrane region" description="Helical" evidence="6">
    <location>
        <begin position="365"/>
        <end position="384"/>
    </location>
</feature>
<organism evidence="8 9">
    <name type="scientific">Candidatus Cardinium hertigii</name>
    <dbReference type="NCBI Taxonomy" id="247481"/>
    <lineage>
        <taxon>Bacteria</taxon>
        <taxon>Pseudomonadati</taxon>
        <taxon>Bacteroidota</taxon>
        <taxon>Cytophagia</taxon>
        <taxon>Cytophagales</taxon>
        <taxon>Amoebophilaceae</taxon>
        <taxon>Candidatus Cardinium</taxon>
    </lineage>
</organism>
<dbReference type="Gene3D" id="1.20.1730.10">
    <property type="entry name" value="Sodium/glucose cotransporter"/>
    <property type="match status" value="1"/>
</dbReference>
<dbReference type="Proteomes" id="UP000245872">
    <property type="component" value="Chromosome"/>
</dbReference>
<gene>
    <name evidence="8" type="primary">spoT_8</name>
    <name evidence="8" type="ORF">DK880_00249</name>
</gene>
<dbReference type="InterPro" id="IPR003607">
    <property type="entry name" value="HD/PDEase_dom"/>
</dbReference>
<keyword evidence="5 6" id="KW-0472">Membrane</keyword>
<dbReference type="PANTHER" id="PTHR21262:SF31">
    <property type="entry name" value="GTP PYROPHOSPHOKINASE"/>
    <property type="match status" value="1"/>
</dbReference>
<dbReference type="PANTHER" id="PTHR21262">
    <property type="entry name" value="GUANOSINE-3',5'-BIS DIPHOSPHATE 3'-PYROPHOSPHOHYDROLASE"/>
    <property type="match status" value="1"/>
</dbReference>
<feature type="transmembrane region" description="Helical" evidence="6">
    <location>
        <begin position="319"/>
        <end position="344"/>
    </location>
</feature>
<protein>
    <submittedName>
        <fullName evidence="8">Bifunctional (P)ppGpp synthase/hydrolase SpoT</fullName>
    </submittedName>
</protein>
<dbReference type="EMBL" id="CP029619">
    <property type="protein sequence ID" value="AWN81581.1"/>
    <property type="molecule type" value="Genomic_DNA"/>
</dbReference>
<feature type="domain" description="HD/PDEase" evidence="7">
    <location>
        <begin position="1011"/>
        <end position="1120"/>
    </location>
</feature>
<feature type="transmembrane region" description="Helical" evidence="6">
    <location>
        <begin position="544"/>
        <end position="565"/>
    </location>
</feature>
<feature type="transmembrane region" description="Helical" evidence="6">
    <location>
        <begin position="396"/>
        <end position="414"/>
    </location>
</feature>
<evidence type="ECO:0000256" key="1">
    <source>
        <dbReference type="ARBA" id="ARBA00004141"/>
    </source>
</evidence>
<keyword evidence="9" id="KW-1185">Reference proteome</keyword>
<feature type="transmembrane region" description="Helical" evidence="6">
    <location>
        <begin position="47"/>
        <end position="65"/>
    </location>
</feature>
<accession>A0A2Z3L806</accession>